<evidence type="ECO:0000313" key="3">
    <source>
        <dbReference type="Proteomes" id="UP001597476"/>
    </source>
</evidence>
<dbReference type="SUPFAM" id="SSF53098">
    <property type="entry name" value="Ribonuclease H-like"/>
    <property type="match status" value="1"/>
</dbReference>
<dbReference type="NCBIfam" id="NF033516">
    <property type="entry name" value="transpos_IS3"/>
    <property type="match status" value="1"/>
</dbReference>
<evidence type="ECO:0000259" key="1">
    <source>
        <dbReference type="PROSITE" id="PS50994"/>
    </source>
</evidence>
<dbReference type="InterPro" id="IPR036397">
    <property type="entry name" value="RNaseH_sf"/>
</dbReference>
<dbReference type="Pfam" id="PF00665">
    <property type="entry name" value="rve"/>
    <property type="match status" value="1"/>
</dbReference>
<evidence type="ECO:0000313" key="2">
    <source>
        <dbReference type="EMBL" id="MFD2727496.1"/>
    </source>
</evidence>
<dbReference type="PROSITE" id="PS50994">
    <property type="entry name" value="INTEGRASE"/>
    <property type="match status" value="1"/>
</dbReference>
<dbReference type="InterPro" id="IPR048020">
    <property type="entry name" value="Transpos_IS3"/>
</dbReference>
<comment type="caution">
    <text evidence="2">The sequence shown here is derived from an EMBL/GenBank/DDBJ whole genome shotgun (WGS) entry which is preliminary data.</text>
</comment>
<keyword evidence="3" id="KW-1185">Reference proteome</keyword>
<dbReference type="PANTHER" id="PTHR46889:SF5">
    <property type="entry name" value="INTEGRASE PROTEIN"/>
    <property type="match status" value="1"/>
</dbReference>
<feature type="domain" description="Integrase catalytic" evidence="1">
    <location>
        <begin position="124"/>
        <end position="288"/>
    </location>
</feature>
<name>A0ABW5TDW4_9FLAO</name>
<proteinExistence type="predicted"/>
<dbReference type="InterPro" id="IPR050900">
    <property type="entry name" value="Transposase_IS3/IS150/IS904"/>
</dbReference>
<dbReference type="RefSeq" id="WP_380294048.1">
    <property type="nucleotide sequence ID" value="NZ_JBHULY010000039.1"/>
</dbReference>
<dbReference type="InterPro" id="IPR012337">
    <property type="entry name" value="RNaseH-like_sf"/>
</dbReference>
<sequence>MPSNPRDENPLSQGKFGRFCRLLGVTRQAYYQHFWYREQLSFEEDLIVSEVLRIRKNHRHMGGRKLYELLQPFLLDHQIKMGRDRLFDILSANRLLIRRKKKQTITTNSFHRFKKYSNLIRDFIPTKPNQLWVSDITYWKIDGGFVYISLITDAYSRKIVGCHLSDGLQTSETIQALKMALLSLPENDQLQLIHHSDRGTQYCSYEYVKLLKTYGIQISMTEKGDPLENAIAERINGIIKEEYLNYYQANSPEQATELLKTSVALYNNERPHMSIGNLNPNKVHQNNLKTEKLWKNYYVKSPIIVNQY</sequence>
<gene>
    <name evidence="2" type="ORF">ACFSR8_14825</name>
</gene>
<organism evidence="2 3">
    <name type="scientific">Hyunsoonleella rubra</name>
    <dbReference type="NCBI Taxonomy" id="1737062"/>
    <lineage>
        <taxon>Bacteria</taxon>
        <taxon>Pseudomonadati</taxon>
        <taxon>Bacteroidota</taxon>
        <taxon>Flavobacteriia</taxon>
        <taxon>Flavobacteriales</taxon>
        <taxon>Flavobacteriaceae</taxon>
    </lineage>
</organism>
<dbReference type="Proteomes" id="UP001597476">
    <property type="component" value="Unassembled WGS sequence"/>
</dbReference>
<dbReference type="PANTHER" id="PTHR46889">
    <property type="entry name" value="TRANSPOSASE INSF FOR INSERTION SEQUENCE IS3B-RELATED"/>
    <property type="match status" value="1"/>
</dbReference>
<protein>
    <submittedName>
        <fullName evidence="2">IS3 family transposase</fullName>
    </submittedName>
</protein>
<accession>A0ABW5TDW4</accession>
<reference evidence="3" key="1">
    <citation type="journal article" date="2019" name="Int. J. Syst. Evol. Microbiol.">
        <title>The Global Catalogue of Microorganisms (GCM) 10K type strain sequencing project: providing services to taxonomists for standard genome sequencing and annotation.</title>
        <authorList>
            <consortium name="The Broad Institute Genomics Platform"/>
            <consortium name="The Broad Institute Genome Sequencing Center for Infectious Disease"/>
            <person name="Wu L."/>
            <person name="Ma J."/>
        </authorList>
    </citation>
    <scope>NUCLEOTIDE SEQUENCE [LARGE SCALE GENOMIC DNA]</scope>
    <source>
        <strain evidence="3">KCTC 42398</strain>
    </source>
</reference>
<dbReference type="Gene3D" id="3.30.420.10">
    <property type="entry name" value="Ribonuclease H-like superfamily/Ribonuclease H"/>
    <property type="match status" value="1"/>
</dbReference>
<dbReference type="EMBL" id="JBHULY010000039">
    <property type="protein sequence ID" value="MFD2727496.1"/>
    <property type="molecule type" value="Genomic_DNA"/>
</dbReference>
<dbReference type="InterPro" id="IPR001584">
    <property type="entry name" value="Integrase_cat-core"/>
</dbReference>